<keyword evidence="2" id="KW-1185">Reference proteome</keyword>
<dbReference type="RefSeq" id="WP_196954219.1">
    <property type="nucleotide sequence ID" value="NZ_JADWYK010000003.1"/>
</dbReference>
<dbReference type="EMBL" id="JADWYK010000003">
    <property type="protein sequence ID" value="MBG8553187.1"/>
    <property type="molecule type" value="Genomic_DNA"/>
</dbReference>
<name>A0ABS0L1D4_9BACT</name>
<sequence>MICYIENCVRVHYNAEAQLLHYGWCGDTITTDGLRPALEAIAVLAQKLRIRQCLLDISTLPAISVEDQFWLLHTWLPKVCVPTVECVALIVGSRQYNLMVIENILRAGRRFIHFEVQLFFELEAAFDWLVGGQEEAAQHLLDEWHSPHSVYDDVEALLVKALPLCR</sequence>
<evidence type="ECO:0008006" key="3">
    <source>
        <dbReference type="Google" id="ProtNLM"/>
    </source>
</evidence>
<gene>
    <name evidence="1" type="ORF">I5L79_06495</name>
</gene>
<accession>A0ABS0L1D4</accession>
<comment type="caution">
    <text evidence="1">The sequence shown here is derived from an EMBL/GenBank/DDBJ whole genome shotgun (WGS) entry which is preliminary data.</text>
</comment>
<reference evidence="1 2" key="1">
    <citation type="submission" date="2020-11" db="EMBL/GenBank/DDBJ databases">
        <title>Hymenobacter sp.</title>
        <authorList>
            <person name="Kim M.K."/>
        </authorList>
    </citation>
    <scope>NUCLEOTIDE SEQUENCE [LARGE SCALE GENOMIC DNA]</scope>
    <source>
        <strain evidence="1 2">BT594</strain>
    </source>
</reference>
<dbReference type="Proteomes" id="UP000601099">
    <property type="component" value="Unassembled WGS sequence"/>
</dbReference>
<proteinExistence type="predicted"/>
<evidence type="ECO:0000313" key="1">
    <source>
        <dbReference type="EMBL" id="MBG8553187.1"/>
    </source>
</evidence>
<protein>
    <recommendedName>
        <fullName evidence="3">STAS/SEC14 domain-containing protein</fullName>
    </recommendedName>
</protein>
<organism evidence="1 2">
    <name type="scientific">Hymenobacter guriensis</name>
    <dbReference type="NCBI Taxonomy" id="2793065"/>
    <lineage>
        <taxon>Bacteria</taxon>
        <taxon>Pseudomonadati</taxon>
        <taxon>Bacteroidota</taxon>
        <taxon>Cytophagia</taxon>
        <taxon>Cytophagales</taxon>
        <taxon>Hymenobacteraceae</taxon>
        <taxon>Hymenobacter</taxon>
    </lineage>
</organism>
<evidence type="ECO:0000313" key="2">
    <source>
        <dbReference type="Proteomes" id="UP000601099"/>
    </source>
</evidence>